<dbReference type="RefSeq" id="WP_138017489.1">
    <property type="nucleotide sequence ID" value="NZ_SULI01000035.1"/>
</dbReference>
<comment type="caution">
    <text evidence="1">The sequence shown here is derived from an EMBL/GenBank/DDBJ whole genome shotgun (WGS) entry which is preliminary data.</text>
</comment>
<dbReference type="Proteomes" id="UP000306575">
    <property type="component" value="Unassembled WGS sequence"/>
</dbReference>
<organism evidence="1 2">
    <name type="scientific">Shimia litoralis</name>
    <dbReference type="NCBI Taxonomy" id="420403"/>
    <lineage>
        <taxon>Bacteria</taxon>
        <taxon>Pseudomonadati</taxon>
        <taxon>Pseudomonadota</taxon>
        <taxon>Alphaproteobacteria</taxon>
        <taxon>Rhodobacterales</taxon>
        <taxon>Roseobacteraceae</taxon>
    </lineage>
</organism>
<evidence type="ECO:0008006" key="3">
    <source>
        <dbReference type="Google" id="ProtNLM"/>
    </source>
</evidence>
<dbReference type="InterPro" id="IPR036182">
    <property type="entry name" value="PCuAC_sf"/>
</dbReference>
<evidence type="ECO:0000313" key="2">
    <source>
        <dbReference type="Proteomes" id="UP000306575"/>
    </source>
</evidence>
<reference evidence="1 2" key="1">
    <citation type="submission" date="2019-04" db="EMBL/GenBank/DDBJ databases">
        <title>Genome sequence of Pelagicola litoralis CL-ES2.</title>
        <authorList>
            <person name="Cao J."/>
        </authorList>
    </citation>
    <scope>NUCLEOTIDE SEQUENCE [LARGE SCALE GENOMIC DNA]</scope>
    <source>
        <strain evidence="1 2">CL-ES2</strain>
    </source>
</reference>
<evidence type="ECO:0000313" key="1">
    <source>
        <dbReference type="EMBL" id="TKZ15861.1"/>
    </source>
</evidence>
<accession>A0A4V6F0M4</accession>
<name>A0A4V6F0M4_9RHOB</name>
<protein>
    <recommendedName>
        <fullName evidence="3">Copper chaperone PCu(A)C</fullName>
    </recommendedName>
</protein>
<keyword evidence="2" id="KW-1185">Reference proteome</keyword>
<dbReference type="EMBL" id="SULI01000035">
    <property type="protein sequence ID" value="TKZ15861.1"/>
    <property type="molecule type" value="Genomic_DNA"/>
</dbReference>
<dbReference type="AlphaFoldDB" id="A0A4V6F0M4"/>
<dbReference type="SUPFAM" id="SSF110087">
    <property type="entry name" value="DR1885-like metal-binding protein"/>
    <property type="match status" value="1"/>
</dbReference>
<sequence>MKRFVRQTLMVTFFFTATLLRPSYADGVEYSVEGLQGIDISKLCVSSGLRGGSADVVVVFENTSNEMVFLDGISSDASSSGELFFKDLADSAVTKSGFGVAREEVLNLSRSHIGARLTGLKEDLEPGDHPLVYLNFRNGTLETAAHVLPKGQCR</sequence>
<proteinExistence type="predicted"/>
<dbReference type="OrthoDB" id="7869668at2"/>
<gene>
    <name evidence="1" type="ORF">FAP39_16545</name>
</gene>